<dbReference type="RefSeq" id="WP_114590452.1">
    <property type="nucleotide sequence ID" value="NZ_CP031165.1"/>
</dbReference>
<reference evidence="2 3" key="1">
    <citation type="submission" date="2018-09" db="EMBL/GenBank/DDBJ databases">
        <title>Complete genome sequence of Euzebya sp. DY32-46 isolated from seawater of Pacific Ocean.</title>
        <authorList>
            <person name="Xu L."/>
            <person name="Wu Y.-H."/>
            <person name="Xu X.-W."/>
        </authorList>
    </citation>
    <scope>NUCLEOTIDE SEQUENCE [LARGE SCALE GENOMIC DNA]</scope>
    <source>
        <strain evidence="2 3">DY32-46</strain>
    </source>
</reference>
<dbReference type="InterPro" id="IPR043777">
    <property type="entry name" value="DUF5719"/>
</dbReference>
<feature type="region of interest" description="Disordered" evidence="1">
    <location>
        <begin position="485"/>
        <end position="601"/>
    </location>
</feature>
<dbReference type="Pfam" id="PF18986">
    <property type="entry name" value="DUF5719"/>
    <property type="match status" value="1"/>
</dbReference>
<dbReference type="KEGG" id="euz:DVS28_a0980"/>
<dbReference type="Proteomes" id="UP000264006">
    <property type="component" value="Chromosome"/>
</dbReference>
<keyword evidence="3" id="KW-1185">Reference proteome</keyword>
<proteinExistence type="predicted"/>
<evidence type="ECO:0000256" key="1">
    <source>
        <dbReference type="SAM" id="MobiDB-lite"/>
    </source>
</evidence>
<dbReference type="EMBL" id="CP031165">
    <property type="protein sequence ID" value="AXV05681.1"/>
    <property type="molecule type" value="Genomic_DNA"/>
</dbReference>
<protein>
    <submittedName>
        <fullName evidence="2">Secreted protein</fullName>
    </submittedName>
</protein>
<dbReference type="OrthoDB" id="3264966at2"/>
<accession>A0A346XTY4</accession>
<dbReference type="AlphaFoldDB" id="A0A346XTY4"/>
<organism evidence="2 3">
    <name type="scientific">Euzebya pacifica</name>
    <dbReference type="NCBI Taxonomy" id="1608957"/>
    <lineage>
        <taxon>Bacteria</taxon>
        <taxon>Bacillati</taxon>
        <taxon>Actinomycetota</taxon>
        <taxon>Nitriliruptoria</taxon>
        <taxon>Euzebyales</taxon>
    </lineage>
</organism>
<feature type="compositionally biased region" description="Pro residues" evidence="1">
    <location>
        <begin position="554"/>
        <end position="577"/>
    </location>
</feature>
<evidence type="ECO:0000313" key="2">
    <source>
        <dbReference type="EMBL" id="AXV05681.1"/>
    </source>
</evidence>
<sequence>MSDLDRPRGRKRGVALLLASILVVVGSVAASQTTTSRELEAPSPTAVDVATTGTAYCPITAEEGSGAALVLSSASEIDSEVAITRYVDGAPVVEPPSLLQAGTSATLPIPAAQLGQPLTVSWRGGPMVASYQLTDGEEVAVSGCATSPASQWHLTGFDTSLGSESLLHLMNPFDQDALVSLQFGTAEGRVELVIADELLVPAGSSEVLDLAQFRPEAPDLAVTVTSRAGRVVPQGQVRLAPPAENVEGPTGTALIEAVSRADEDIAVAEATSDDVTTSWLTVYNPGTRAAAVQLQVSTPLGDAASLASETTVPAGGTTRIDLHGLSALPRFGVRLTSVNGVGVVATRTSAIEDVQRTGVAVASAVPAAAVGWTVSGGQAASSTVTLYNPGAEVATANVQVAGGMPETWTAVAVPPNGVTSLSLSEATPEGPARVSTDLPLVAGVVNLRPESATAFWSATGVDTGALLGGGQAVAAQRDPGLTSIPAISATATPTPEVVDETGGAEGGVGSEAEDVGPSVTPVPLPDITPPVVPSSTASPADNGASEADDGAAPTPSPTAPAPTPSGEPSASPTPLPPGTSEEEGSLFGKVRRGHRRRPTDR</sequence>
<name>A0A346XTY4_9ACTN</name>
<feature type="compositionally biased region" description="Basic residues" evidence="1">
    <location>
        <begin position="589"/>
        <end position="601"/>
    </location>
</feature>
<gene>
    <name evidence="2" type="ORF">DVS28_a0980</name>
</gene>
<evidence type="ECO:0000313" key="3">
    <source>
        <dbReference type="Proteomes" id="UP000264006"/>
    </source>
</evidence>
<feature type="compositionally biased region" description="Pro residues" evidence="1">
    <location>
        <begin position="520"/>
        <end position="532"/>
    </location>
</feature>